<evidence type="ECO:0000259" key="1">
    <source>
        <dbReference type="PROSITE" id="PS51819"/>
    </source>
</evidence>
<gene>
    <name evidence="2" type="ORF">SVIM_LOCUS85975</name>
</gene>
<feature type="domain" description="VOC" evidence="1">
    <location>
        <begin position="1"/>
        <end position="93"/>
    </location>
</feature>
<dbReference type="PANTHER" id="PTHR46036:SF2">
    <property type="entry name" value="LACTOYLGLUTATHIONE LYASE GLX1"/>
    <property type="match status" value="1"/>
</dbReference>
<accession>A0A6N2KJ21</accession>
<dbReference type="EMBL" id="CAADRP010000391">
    <property type="protein sequence ID" value="VFU27723.1"/>
    <property type="molecule type" value="Genomic_DNA"/>
</dbReference>
<dbReference type="InterPro" id="IPR029068">
    <property type="entry name" value="Glyas_Bleomycin-R_OHBP_Dase"/>
</dbReference>
<dbReference type="GO" id="GO:0019243">
    <property type="term" value="P:methylglyoxal catabolic process to D-lactate via S-lactoyl-glutathione"/>
    <property type="evidence" value="ECO:0007669"/>
    <property type="project" value="TreeGrafter"/>
</dbReference>
<dbReference type="GO" id="GO:0005737">
    <property type="term" value="C:cytoplasm"/>
    <property type="evidence" value="ECO:0007669"/>
    <property type="project" value="TreeGrafter"/>
</dbReference>
<evidence type="ECO:0000313" key="2">
    <source>
        <dbReference type="EMBL" id="VFU27723.1"/>
    </source>
</evidence>
<dbReference type="AlphaFoldDB" id="A0A6N2KJ21"/>
<protein>
    <recommendedName>
        <fullName evidence="1">VOC domain-containing protein</fullName>
    </recommendedName>
</protein>
<proteinExistence type="predicted"/>
<dbReference type="Gene3D" id="3.10.180.10">
    <property type="entry name" value="2,3-Dihydroxybiphenyl 1,2-Dioxygenase, domain 1"/>
    <property type="match status" value="1"/>
</dbReference>
<reference evidence="2" key="1">
    <citation type="submission" date="2019-03" db="EMBL/GenBank/DDBJ databases">
        <authorList>
            <person name="Mank J."/>
            <person name="Almeida P."/>
        </authorList>
    </citation>
    <scope>NUCLEOTIDE SEQUENCE</scope>
    <source>
        <strain evidence="2">78183</strain>
    </source>
</reference>
<dbReference type="InterPro" id="IPR004360">
    <property type="entry name" value="Glyas_Fos-R_dOase_dom"/>
</dbReference>
<dbReference type="GO" id="GO:0004462">
    <property type="term" value="F:lactoylglutathione lyase activity"/>
    <property type="evidence" value="ECO:0007669"/>
    <property type="project" value="TreeGrafter"/>
</dbReference>
<organism evidence="2">
    <name type="scientific">Salix viminalis</name>
    <name type="common">Common osier</name>
    <name type="synonym">Basket willow</name>
    <dbReference type="NCBI Taxonomy" id="40686"/>
    <lineage>
        <taxon>Eukaryota</taxon>
        <taxon>Viridiplantae</taxon>
        <taxon>Streptophyta</taxon>
        <taxon>Embryophyta</taxon>
        <taxon>Tracheophyta</taxon>
        <taxon>Spermatophyta</taxon>
        <taxon>Magnoliopsida</taxon>
        <taxon>eudicotyledons</taxon>
        <taxon>Gunneridae</taxon>
        <taxon>Pentapetalae</taxon>
        <taxon>rosids</taxon>
        <taxon>fabids</taxon>
        <taxon>Malpighiales</taxon>
        <taxon>Salicaceae</taxon>
        <taxon>Saliceae</taxon>
        <taxon>Salix</taxon>
    </lineage>
</organism>
<dbReference type="PROSITE" id="PS51819">
    <property type="entry name" value="VOC"/>
    <property type="match status" value="1"/>
</dbReference>
<dbReference type="InterPro" id="IPR037523">
    <property type="entry name" value="VOC_core"/>
</dbReference>
<sequence length="93" mass="11069">MLRVGDLDRSIKFYEKALGMKLLRKIDRPEHKYTLAMIGYDDEYKTIVLELTYNYGVTEYTKELHMRRLQLVLMMCTKVVRLSTLLHKSLVAR</sequence>
<name>A0A6N2KJ21_SALVM</name>
<dbReference type="Pfam" id="PF00903">
    <property type="entry name" value="Glyoxalase"/>
    <property type="match status" value="1"/>
</dbReference>
<dbReference type="PANTHER" id="PTHR46036">
    <property type="entry name" value="LACTOYLGLUTATHIONE LYASE"/>
    <property type="match status" value="1"/>
</dbReference>
<dbReference type="SUPFAM" id="SSF54593">
    <property type="entry name" value="Glyoxalase/Bleomycin resistance protein/Dihydroxybiphenyl dioxygenase"/>
    <property type="match status" value="1"/>
</dbReference>